<dbReference type="Proteomes" id="UP001642464">
    <property type="component" value="Unassembled WGS sequence"/>
</dbReference>
<keyword evidence="2" id="KW-1185">Reference proteome</keyword>
<gene>
    <name evidence="1" type="ORF">SCF082_LOCUS22339</name>
</gene>
<proteinExistence type="predicted"/>
<accession>A0ABP0LF83</accession>
<evidence type="ECO:0000313" key="2">
    <source>
        <dbReference type="Proteomes" id="UP001642464"/>
    </source>
</evidence>
<sequence>MAMDSLLLPLGFAKVAVLGKDAMYVNREQLSLMPKTLKLPETINWNEPGSDSDTIEYLRFQRLFGLEGDLDVDVGDQRLLNETELARQAERQGAKENRTVSEALKAVRAAYVGGVVSEEQKVLLEDKKVQRVFEDPQVKRALILMHQDYPVFFKELRTNEKLQVYLKFLMELGLFEHDEVRAFLKSRASKIRTLDEFER</sequence>
<dbReference type="EMBL" id="CAXAMM010016002">
    <property type="protein sequence ID" value="CAK9037843.1"/>
    <property type="molecule type" value="Genomic_DNA"/>
</dbReference>
<organism evidence="1 2">
    <name type="scientific">Durusdinium trenchii</name>
    <dbReference type="NCBI Taxonomy" id="1381693"/>
    <lineage>
        <taxon>Eukaryota</taxon>
        <taxon>Sar</taxon>
        <taxon>Alveolata</taxon>
        <taxon>Dinophyceae</taxon>
        <taxon>Suessiales</taxon>
        <taxon>Symbiodiniaceae</taxon>
        <taxon>Durusdinium</taxon>
    </lineage>
</organism>
<protein>
    <submittedName>
        <fullName evidence="1">Uncharacterized protein</fullName>
    </submittedName>
</protein>
<name>A0ABP0LF83_9DINO</name>
<evidence type="ECO:0000313" key="1">
    <source>
        <dbReference type="EMBL" id="CAK9037843.1"/>
    </source>
</evidence>
<comment type="caution">
    <text evidence="1">The sequence shown here is derived from an EMBL/GenBank/DDBJ whole genome shotgun (WGS) entry which is preliminary data.</text>
</comment>
<reference evidence="1 2" key="1">
    <citation type="submission" date="2024-02" db="EMBL/GenBank/DDBJ databases">
        <authorList>
            <person name="Chen Y."/>
            <person name="Shah S."/>
            <person name="Dougan E. K."/>
            <person name="Thang M."/>
            <person name="Chan C."/>
        </authorList>
    </citation>
    <scope>NUCLEOTIDE SEQUENCE [LARGE SCALE GENOMIC DNA]</scope>
</reference>